<dbReference type="RefSeq" id="WP_101945303.1">
    <property type="nucleotide sequence ID" value="NZ_CP034286.1"/>
</dbReference>
<name>A0AAW8PWP2_VIBPH</name>
<dbReference type="AlphaFoldDB" id="A0AAW8PWP2"/>
<evidence type="ECO:0000313" key="2">
    <source>
        <dbReference type="Proteomes" id="UP001253193"/>
    </source>
</evidence>
<comment type="caution">
    <text evidence="1">The sequence shown here is derived from an EMBL/GenBank/DDBJ whole genome shotgun (WGS) entry which is preliminary data.</text>
</comment>
<protein>
    <submittedName>
        <fullName evidence="1">Uncharacterized protein</fullName>
    </submittedName>
</protein>
<dbReference type="Proteomes" id="UP001253193">
    <property type="component" value="Unassembled WGS sequence"/>
</dbReference>
<organism evidence="1 2">
    <name type="scientific">Vibrio parahaemolyticus</name>
    <dbReference type="NCBI Taxonomy" id="670"/>
    <lineage>
        <taxon>Bacteria</taxon>
        <taxon>Pseudomonadati</taxon>
        <taxon>Pseudomonadota</taxon>
        <taxon>Gammaproteobacteria</taxon>
        <taxon>Vibrionales</taxon>
        <taxon>Vibrionaceae</taxon>
        <taxon>Vibrio</taxon>
    </lineage>
</organism>
<sequence length="83" mass="8747">MASIKDCCITFPIGDCDLTDVEGVKSRIIDVIDSPDFGGCFGDLDVQVRTLQAGPTPRGEGSVSCKADSSGKVSCEGKVSWKF</sequence>
<reference evidence="1" key="1">
    <citation type="submission" date="2023-06" db="EMBL/GenBank/DDBJ databases">
        <title>Genomic Diversity of Vibrio spp. and Metagenomic Analysis of Pathogens in Florida Gulf Coastal Waters Following Hurricane Ian.</title>
        <authorList>
            <person name="Brumfield K.D."/>
        </authorList>
    </citation>
    <scope>NUCLEOTIDE SEQUENCE</scope>
    <source>
        <strain evidence="1">WBS2B-138</strain>
    </source>
</reference>
<evidence type="ECO:0000313" key="1">
    <source>
        <dbReference type="EMBL" id="MDS1820088.1"/>
    </source>
</evidence>
<gene>
    <name evidence="1" type="ORF">QX249_05435</name>
</gene>
<accession>A0AAW8PWP2</accession>
<proteinExistence type="predicted"/>
<dbReference type="EMBL" id="JAUHGG010000002">
    <property type="protein sequence ID" value="MDS1820088.1"/>
    <property type="molecule type" value="Genomic_DNA"/>
</dbReference>